<gene>
    <name evidence="1" type="ORF">SAMN05414137_111131</name>
</gene>
<proteinExistence type="predicted"/>
<dbReference type="AlphaFoldDB" id="A0A1H7S375"/>
<protein>
    <recommendedName>
        <fullName evidence="3">Excreted virulence factor EspC, type VII ESX diderm</fullName>
    </recommendedName>
</protein>
<dbReference type="eggNOG" id="ENOG50320UZ">
    <property type="taxonomic scope" value="Bacteria"/>
</dbReference>
<evidence type="ECO:0008006" key="3">
    <source>
        <dbReference type="Google" id="ProtNLM"/>
    </source>
</evidence>
<reference evidence="2" key="1">
    <citation type="submission" date="2016-10" db="EMBL/GenBank/DDBJ databases">
        <authorList>
            <person name="Varghese N."/>
        </authorList>
    </citation>
    <scope>NUCLEOTIDE SEQUENCE [LARGE SCALE GENOMIC DNA]</scope>
    <source>
        <strain evidence="2">DSM 45096 / BCRC 16803 / CGMCC 4.1857 / CIP 109030 / JCM 12277 / KCTC 19219 / NBRC 100920 / 33214</strain>
    </source>
</reference>
<dbReference type="EMBL" id="FOAZ01000011">
    <property type="protein sequence ID" value="SEL67042.1"/>
    <property type="molecule type" value="Genomic_DNA"/>
</dbReference>
<accession>A0A1H7S375</accession>
<evidence type="ECO:0000313" key="1">
    <source>
        <dbReference type="EMBL" id="SEL67042.1"/>
    </source>
</evidence>
<dbReference type="STRING" id="235985.SAMN05414137_111131"/>
<dbReference type="Proteomes" id="UP000183015">
    <property type="component" value="Unassembled WGS sequence"/>
</dbReference>
<dbReference type="RefSeq" id="WP_052438779.1">
    <property type="nucleotide sequence ID" value="NZ_BBPN01000015.1"/>
</dbReference>
<organism evidence="1 2">
    <name type="scientific">Streptacidiphilus jiangxiensis</name>
    <dbReference type="NCBI Taxonomy" id="235985"/>
    <lineage>
        <taxon>Bacteria</taxon>
        <taxon>Bacillati</taxon>
        <taxon>Actinomycetota</taxon>
        <taxon>Actinomycetes</taxon>
        <taxon>Kitasatosporales</taxon>
        <taxon>Streptomycetaceae</taxon>
        <taxon>Streptacidiphilus</taxon>
    </lineage>
</organism>
<name>A0A1H7S375_STRJI</name>
<dbReference type="OrthoDB" id="3854115at2"/>
<keyword evidence="2" id="KW-1185">Reference proteome</keyword>
<sequence>MAGYEVDLSYLQDTLKKLQGVADGMDVVCGVSNYQTNIARSEFGGDKFIEAGNLFAAHDNMKTQLTQMITTLKAMIQDFTDKTGAAHAQYAAQESHTGGTFLNHGAS</sequence>
<evidence type="ECO:0000313" key="2">
    <source>
        <dbReference type="Proteomes" id="UP000183015"/>
    </source>
</evidence>